<dbReference type="SMART" id="SM01007">
    <property type="entry name" value="Aldolase_II"/>
    <property type="match status" value="1"/>
</dbReference>
<dbReference type="Gene3D" id="3.40.225.10">
    <property type="entry name" value="Class II aldolase/adducin N-terminal domain"/>
    <property type="match status" value="1"/>
</dbReference>
<dbReference type="InterPro" id="IPR001303">
    <property type="entry name" value="Aldolase_II/adducin_N"/>
</dbReference>
<evidence type="ECO:0000259" key="2">
    <source>
        <dbReference type="SMART" id="SM01007"/>
    </source>
</evidence>
<comment type="similarity">
    <text evidence="1">Belongs to the aldolase class II family.</text>
</comment>
<protein>
    <submittedName>
        <fullName evidence="3">Class II aldolase/adducin family protein</fullName>
    </submittedName>
</protein>
<feature type="domain" description="Class II aldolase/adducin N-terminal" evidence="2">
    <location>
        <begin position="9"/>
        <end position="187"/>
    </location>
</feature>
<dbReference type="RefSeq" id="WP_154759421.1">
    <property type="nucleotide sequence ID" value="NZ_WMBA01000046.1"/>
</dbReference>
<dbReference type="AlphaFoldDB" id="A0A6N7YW21"/>
<sequence length="241" mass="25798">MVSTTGEVDDVVRAHWALAAGDLSDFIWGHASQRAASGDGVLTKSSGWAFEEIDAGKVIEVSWDGKLISGTGNVHIEVPIHTQIMRAQPAVNAVVHCHTPSVTAFASLDQPLRPLSHEGVLFADNLPRFTLTGDLIRTPELGDALAAELGSAPAALMVRHGLVAVGPDLATAVMHAVLLDRACRVQLTAAAAGGPLIWSDEEEVRAKRTTVFQPFEKTYRYLVDVGRRLHERATEPTTTPS</sequence>
<comment type="caution">
    <text evidence="3">The sequence shown here is derived from an EMBL/GenBank/DDBJ whole genome shotgun (WGS) entry which is preliminary data.</text>
</comment>
<accession>A0A6N7YW21</accession>
<evidence type="ECO:0000313" key="3">
    <source>
        <dbReference type="EMBL" id="MTD57277.1"/>
    </source>
</evidence>
<dbReference type="OrthoDB" id="3729465at2"/>
<dbReference type="GO" id="GO:0005856">
    <property type="term" value="C:cytoskeleton"/>
    <property type="evidence" value="ECO:0007669"/>
    <property type="project" value="TreeGrafter"/>
</dbReference>
<gene>
    <name evidence="3" type="ORF">GKO32_25350</name>
</gene>
<dbReference type="PANTHER" id="PTHR10672">
    <property type="entry name" value="ADDUCIN"/>
    <property type="match status" value="1"/>
</dbReference>
<dbReference type="PANTHER" id="PTHR10672:SF3">
    <property type="entry name" value="PROTEIN HU-LI TAI SHAO"/>
    <property type="match status" value="1"/>
</dbReference>
<dbReference type="Proteomes" id="UP000440096">
    <property type="component" value="Unassembled WGS sequence"/>
</dbReference>
<dbReference type="Pfam" id="PF00596">
    <property type="entry name" value="Aldolase_II"/>
    <property type="match status" value="1"/>
</dbReference>
<organism evidence="3 4">
    <name type="scientific">Amycolatopsis pithecellobii</name>
    <dbReference type="NCBI Taxonomy" id="664692"/>
    <lineage>
        <taxon>Bacteria</taxon>
        <taxon>Bacillati</taxon>
        <taxon>Actinomycetota</taxon>
        <taxon>Actinomycetes</taxon>
        <taxon>Pseudonocardiales</taxon>
        <taxon>Pseudonocardiaceae</taxon>
        <taxon>Amycolatopsis</taxon>
    </lineage>
</organism>
<dbReference type="EMBL" id="WMBA01000046">
    <property type="protein sequence ID" value="MTD57277.1"/>
    <property type="molecule type" value="Genomic_DNA"/>
</dbReference>
<evidence type="ECO:0000313" key="4">
    <source>
        <dbReference type="Proteomes" id="UP000440096"/>
    </source>
</evidence>
<keyword evidence="4" id="KW-1185">Reference proteome</keyword>
<dbReference type="InterPro" id="IPR051017">
    <property type="entry name" value="Aldolase-II_Adducin_sf"/>
</dbReference>
<dbReference type="SUPFAM" id="SSF53639">
    <property type="entry name" value="AraD/HMP-PK domain-like"/>
    <property type="match status" value="1"/>
</dbReference>
<evidence type="ECO:0000256" key="1">
    <source>
        <dbReference type="ARBA" id="ARBA00037961"/>
    </source>
</evidence>
<name>A0A6N7YW21_9PSEU</name>
<dbReference type="GO" id="GO:0051015">
    <property type="term" value="F:actin filament binding"/>
    <property type="evidence" value="ECO:0007669"/>
    <property type="project" value="TreeGrafter"/>
</dbReference>
<reference evidence="3 4" key="1">
    <citation type="submission" date="2019-11" db="EMBL/GenBank/DDBJ databases">
        <title>Draft genome of Amycolatopsis RM579.</title>
        <authorList>
            <person name="Duangmal K."/>
            <person name="Mingma R."/>
        </authorList>
    </citation>
    <scope>NUCLEOTIDE SEQUENCE [LARGE SCALE GENOMIC DNA]</scope>
    <source>
        <strain evidence="3 4">RM579</strain>
    </source>
</reference>
<proteinExistence type="inferred from homology"/>
<dbReference type="InterPro" id="IPR036409">
    <property type="entry name" value="Aldolase_II/adducin_N_sf"/>
</dbReference>